<dbReference type="SMART" id="SM00176">
    <property type="entry name" value="RAN"/>
    <property type="match status" value="1"/>
</dbReference>
<dbReference type="Proteomes" id="UP001652740">
    <property type="component" value="Unplaced"/>
</dbReference>
<evidence type="ECO:0000256" key="1">
    <source>
        <dbReference type="ARBA" id="ARBA00006270"/>
    </source>
</evidence>
<keyword evidence="2" id="KW-0547">Nucleotide-binding</keyword>
<dbReference type="PROSITE" id="PS51421">
    <property type="entry name" value="RAS"/>
    <property type="match status" value="1"/>
</dbReference>
<dbReference type="PROSITE" id="PS51419">
    <property type="entry name" value="RAB"/>
    <property type="match status" value="1"/>
</dbReference>
<dbReference type="SMART" id="SM00174">
    <property type="entry name" value="RHO"/>
    <property type="match status" value="1"/>
</dbReference>
<name>A0ABM3MA35_GALME</name>
<dbReference type="PRINTS" id="PR00449">
    <property type="entry name" value="RASTRNSFRMNG"/>
</dbReference>
<dbReference type="SMART" id="SM00173">
    <property type="entry name" value="RAS"/>
    <property type="match status" value="1"/>
</dbReference>
<dbReference type="Gene3D" id="3.40.50.300">
    <property type="entry name" value="P-loop containing nucleotide triphosphate hydrolases"/>
    <property type="match status" value="1"/>
</dbReference>
<accession>A0ABM3MA35</accession>
<dbReference type="InterPro" id="IPR005225">
    <property type="entry name" value="Small_GTP-bd"/>
</dbReference>
<keyword evidence="3" id="KW-1185">Reference proteome</keyword>
<evidence type="ECO:0000313" key="4">
    <source>
        <dbReference type="RefSeq" id="XP_052748287.1"/>
    </source>
</evidence>
<dbReference type="RefSeq" id="XP_052748287.1">
    <property type="nucleotide sequence ID" value="XM_052892327.1"/>
</dbReference>
<dbReference type="NCBIfam" id="TIGR00231">
    <property type="entry name" value="small_GTP"/>
    <property type="match status" value="1"/>
</dbReference>
<dbReference type="InterPro" id="IPR027417">
    <property type="entry name" value="P-loop_NTPase"/>
</dbReference>
<organism evidence="3 4">
    <name type="scientific">Galleria mellonella</name>
    <name type="common">Greater wax moth</name>
    <dbReference type="NCBI Taxonomy" id="7137"/>
    <lineage>
        <taxon>Eukaryota</taxon>
        <taxon>Metazoa</taxon>
        <taxon>Ecdysozoa</taxon>
        <taxon>Arthropoda</taxon>
        <taxon>Hexapoda</taxon>
        <taxon>Insecta</taxon>
        <taxon>Pterygota</taxon>
        <taxon>Neoptera</taxon>
        <taxon>Endopterygota</taxon>
        <taxon>Lepidoptera</taxon>
        <taxon>Glossata</taxon>
        <taxon>Ditrysia</taxon>
        <taxon>Pyraloidea</taxon>
        <taxon>Pyralidae</taxon>
        <taxon>Galleriinae</taxon>
        <taxon>Galleria</taxon>
    </lineage>
</organism>
<sequence length="201" mass="22909">MSRCDFKVVLLGCEHVGKTSLVIRFVTCSFNGNAPYQNTIGAAFCAKKMYSKGRDFNVGIWDTAGSERYESMTKTYYRGTHAAIICYDPCDIYSWERLQHWMRELRIVEEDCKVYLCGTKKDIVDSGAAAREVSEETVANYSKGLNGHFLTSSKTGENVEELFQKVVDDCVADLKLMKDVEEHRRQLITIEPVKHKRFCAC</sequence>
<protein>
    <submittedName>
        <fullName evidence="4">Ras-related protein Rab-24-like</fullName>
    </submittedName>
</protein>
<dbReference type="SMART" id="SM00175">
    <property type="entry name" value="RAB"/>
    <property type="match status" value="1"/>
</dbReference>
<dbReference type="GeneID" id="113513945"/>
<dbReference type="SUPFAM" id="SSF52540">
    <property type="entry name" value="P-loop containing nucleoside triphosphate hydrolases"/>
    <property type="match status" value="1"/>
</dbReference>
<proteinExistence type="inferred from homology"/>
<gene>
    <name evidence="4" type="primary">LOC113513945</name>
</gene>
<reference evidence="4" key="1">
    <citation type="submission" date="2025-08" db="UniProtKB">
        <authorList>
            <consortium name="RefSeq"/>
        </authorList>
    </citation>
    <scope>IDENTIFICATION</scope>
    <source>
        <tissue evidence="4">Whole larvae</tissue>
    </source>
</reference>
<dbReference type="PANTHER" id="PTHR47978">
    <property type="match status" value="1"/>
</dbReference>
<evidence type="ECO:0000313" key="3">
    <source>
        <dbReference type="Proteomes" id="UP001652740"/>
    </source>
</evidence>
<dbReference type="Pfam" id="PF00071">
    <property type="entry name" value="Ras"/>
    <property type="match status" value="1"/>
</dbReference>
<dbReference type="InterPro" id="IPR001806">
    <property type="entry name" value="Small_GTPase"/>
</dbReference>
<evidence type="ECO:0000256" key="2">
    <source>
        <dbReference type="ARBA" id="ARBA00022741"/>
    </source>
</evidence>
<comment type="similarity">
    <text evidence="1">Belongs to the small GTPase superfamily. Rab family.</text>
</comment>